<dbReference type="RefSeq" id="WP_343068117.1">
    <property type="nucleotide sequence ID" value="NZ_JACHEF010000002.1"/>
</dbReference>
<reference evidence="2 3" key="1">
    <citation type="submission" date="2020-08" db="EMBL/GenBank/DDBJ databases">
        <title>Genomic Encyclopedia of Type Strains, Phase IV (KMG-IV): sequencing the most valuable type-strain genomes for metagenomic binning, comparative biology and taxonomic classification.</title>
        <authorList>
            <person name="Goeker M."/>
        </authorList>
    </citation>
    <scope>NUCLEOTIDE SEQUENCE [LARGE SCALE GENOMIC DNA]</scope>
    <source>
        <strain evidence="2 3">DSM 100039</strain>
    </source>
</reference>
<protein>
    <submittedName>
        <fullName evidence="2">Uncharacterized protein</fullName>
    </submittedName>
</protein>
<dbReference type="AlphaFoldDB" id="A0A841P1X1"/>
<keyword evidence="1" id="KW-0732">Signal</keyword>
<evidence type="ECO:0000313" key="3">
    <source>
        <dbReference type="Proteomes" id="UP000556329"/>
    </source>
</evidence>
<feature type="chain" id="PRO_5033041582" evidence="1">
    <location>
        <begin position="23"/>
        <end position="145"/>
    </location>
</feature>
<feature type="signal peptide" evidence="1">
    <location>
        <begin position="1"/>
        <end position="22"/>
    </location>
</feature>
<gene>
    <name evidence="2" type="ORF">HNQ71_001912</name>
</gene>
<dbReference type="EMBL" id="JACHEF010000002">
    <property type="protein sequence ID" value="MBB6409247.1"/>
    <property type="molecule type" value="Genomic_DNA"/>
</dbReference>
<keyword evidence="3" id="KW-1185">Reference proteome</keyword>
<dbReference type="Proteomes" id="UP000556329">
    <property type="component" value="Unassembled WGS sequence"/>
</dbReference>
<sequence length="145" mass="15911">MMDAATLSAVSALSGSAIGAMASFATTWLTQNHQDRNQRLDKEGSRRERLFAEFIDQASKAYADGVVQERLDDPAKLVPMYATINKLRLFAKPVTIEAAEAVLSSIVKAYEAPSSALETLKSEIAGHDILRSFAESCRLELTYLR</sequence>
<accession>A0A841P1X1</accession>
<proteinExistence type="predicted"/>
<evidence type="ECO:0000313" key="2">
    <source>
        <dbReference type="EMBL" id="MBB6409247.1"/>
    </source>
</evidence>
<organism evidence="2 3">
    <name type="scientific">Mesorhizobium sangaii</name>
    <dbReference type="NCBI Taxonomy" id="505389"/>
    <lineage>
        <taxon>Bacteria</taxon>
        <taxon>Pseudomonadati</taxon>
        <taxon>Pseudomonadota</taxon>
        <taxon>Alphaproteobacteria</taxon>
        <taxon>Hyphomicrobiales</taxon>
        <taxon>Phyllobacteriaceae</taxon>
        <taxon>Mesorhizobium</taxon>
    </lineage>
</organism>
<evidence type="ECO:0000256" key="1">
    <source>
        <dbReference type="SAM" id="SignalP"/>
    </source>
</evidence>
<comment type="caution">
    <text evidence="2">The sequence shown here is derived from an EMBL/GenBank/DDBJ whole genome shotgun (WGS) entry which is preliminary data.</text>
</comment>
<name>A0A841P1X1_9HYPH</name>